<evidence type="ECO:0000256" key="5">
    <source>
        <dbReference type="ARBA" id="ARBA00023237"/>
    </source>
</evidence>
<feature type="signal peptide" evidence="6">
    <location>
        <begin position="1"/>
        <end position="22"/>
    </location>
</feature>
<reference evidence="7 8" key="1">
    <citation type="submission" date="2016-11" db="EMBL/GenBank/DDBJ databases">
        <authorList>
            <person name="Jaros S."/>
            <person name="Januszkiewicz K."/>
            <person name="Wedrychowicz H."/>
        </authorList>
    </citation>
    <scope>NUCLEOTIDE SEQUENCE [LARGE SCALE GENOMIC DNA]</scope>
    <source>
        <strain evidence="7 8">DSM 29431</strain>
    </source>
</reference>
<name>A0A1M5XDI5_9RHOB</name>
<feature type="chain" id="PRO_5013042230" evidence="6">
    <location>
        <begin position="23"/>
        <end position="274"/>
    </location>
</feature>
<evidence type="ECO:0000313" key="7">
    <source>
        <dbReference type="EMBL" id="SHH97917.1"/>
    </source>
</evidence>
<sequence>MIARIASTTSLLIATATAPLLAAGPTDMADDAVMIAPAPAPAAPRFVFTLRGGVSMDPEYFGSEDYEVGPDVGFRFNYLSLRNGREFGNPDPWAENLGFGVGGSFRFVGERDSGDFDELAGLDDIDPAVELGVSLNYGTENFNTFAAVRRGFGGHEGWVGEIGADAVMRPTDRLRLSLGPRVFFGDEEYSNTYFGITADEASAALPTYELDGGLVSAGVEFGARYQINDVWGLEGAVTWEKFQNDAADSPIVEQGDDEQWGVRFGVTRVFSIGG</sequence>
<comment type="subcellular location">
    <subcellularLocation>
        <location evidence="1">Cell outer membrane</location>
    </subcellularLocation>
</comment>
<accession>A0A1M5XDI5</accession>
<keyword evidence="3 6" id="KW-0732">Signal</keyword>
<dbReference type="Pfam" id="PF06629">
    <property type="entry name" value="MipA"/>
    <property type="match status" value="1"/>
</dbReference>
<dbReference type="InterPro" id="IPR010583">
    <property type="entry name" value="MipA"/>
</dbReference>
<proteinExistence type="inferred from homology"/>
<dbReference type="STRING" id="996342.SAMN05443551_3874"/>
<dbReference type="PANTHER" id="PTHR38776:SF1">
    <property type="entry name" value="MLTA-INTERACTING PROTEIN-RELATED"/>
    <property type="match status" value="1"/>
</dbReference>
<dbReference type="GO" id="GO:0009279">
    <property type="term" value="C:cell outer membrane"/>
    <property type="evidence" value="ECO:0007669"/>
    <property type="project" value="UniProtKB-SubCell"/>
</dbReference>
<dbReference type="SUPFAM" id="SSF56935">
    <property type="entry name" value="Porins"/>
    <property type="match status" value="1"/>
</dbReference>
<gene>
    <name evidence="7" type="ORF">SAMN05443551_3874</name>
</gene>
<dbReference type="PANTHER" id="PTHR38776">
    <property type="entry name" value="MLTA-INTERACTING PROTEIN-RELATED"/>
    <property type="match status" value="1"/>
</dbReference>
<organism evidence="7 8">
    <name type="scientific">Marivita hallyeonensis</name>
    <dbReference type="NCBI Taxonomy" id="996342"/>
    <lineage>
        <taxon>Bacteria</taxon>
        <taxon>Pseudomonadati</taxon>
        <taxon>Pseudomonadota</taxon>
        <taxon>Alphaproteobacteria</taxon>
        <taxon>Rhodobacterales</taxon>
        <taxon>Roseobacteraceae</taxon>
        <taxon>Marivita</taxon>
    </lineage>
</organism>
<dbReference type="OrthoDB" id="5462484at2"/>
<evidence type="ECO:0000256" key="2">
    <source>
        <dbReference type="ARBA" id="ARBA00005722"/>
    </source>
</evidence>
<evidence type="ECO:0000313" key="8">
    <source>
        <dbReference type="Proteomes" id="UP000184221"/>
    </source>
</evidence>
<evidence type="ECO:0000256" key="6">
    <source>
        <dbReference type="SAM" id="SignalP"/>
    </source>
</evidence>
<dbReference type="Proteomes" id="UP000184221">
    <property type="component" value="Unassembled WGS sequence"/>
</dbReference>
<comment type="similarity">
    <text evidence="2">Belongs to the MipA/OmpV family.</text>
</comment>
<keyword evidence="5" id="KW-0998">Cell outer membrane</keyword>
<evidence type="ECO:0000256" key="1">
    <source>
        <dbReference type="ARBA" id="ARBA00004442"/>
    </source>
</evidence>
<dbReference type="AlphaFoldDB" id="A0A1M5XDI5"/>
<evidence type="ECO:0000256" key="4">
    <source>
        <dbReference type="ARBA" id="ARBA00023136"/>
    </source>
</evidence>
<dbReference type="EMBL" id="FQXC01000006">
    <property type="protein sequence ID" value="SHH97917.1"/>
    <property type="molecule type" value="Genomic_DNA"/>
</dbReference>
<evidence type="ECO:0000256" key="3">
    <source>
        <dbReference type="ARBA" id="ARBA00022729"/>
    </source>
</evidence>
<keyword evidence="4" id="KW-0472">Membrane</keyword>
<protein>
    <submittedName>
        <fullName evidence="7">Outer membrane protein</fullName>
    </submittedName>
</protein>
<keyword evidence="8" id="KW-1185">Reference proteome</keyword>